<feature type="transmembrane region" description="Helical" evidence="10">
    <location>
        <begin position="368"/>
        <end position="385"/>
    </location>
</feature>
<dbReference type="InterPro" id="IPR020549">
    <property type="entry name" value="YbeY_CS"/>
</dbReference>
<dbReference type="SUPFAM" id="SSF109604">
    <property type="entry name" value="HD-domain/PDEase-like"/>
    <property type="match status" value="1"/>
</dbReference>
<feature type="domain" description="HD" evidence="11">
    <location>
        <begin position="509"/>
        <end position="651"/>
    </location>
</feature>
<dbReference type="HAMAP" id="MF_00009">
    <property type="entry name" value="Endoribonucl_YbeY"/>
    <property type="match status" value="1"/>
</dbReference>
<dbReference type="InterPro" id="IPR052722">
    <property type="entry name" value="PgpH_phosphodiesterase"/>
</dbReference>
<sequence>MKKKNNKDKLKPNLLIEKLKNYKFLYVILYAILAVILFVALYSNVKPETLDIELFTVSDQTIYAPTTVEDKVETARKEQEAYDAVEDQYVLKKEITEKQVDLISSIFDAITEVRKEEEIANKEEDATATLLTPEEKVKRLQEKLTPAITEKISKETFLPLVSTTDDELVLAKDAVVTAVNNIMSKEIPIIQLTEAKKQAVEELGYTSLKADVLKAATELTRFSITPNVVFDKEATEEKRQQAIDGVKEAQIKQGQILVEEDELINREVYRKLGLVGLLDNQQSFKPFLGLGLFIMLILIGVVYYFEKKDSLISKKNNSLLLYCLIFAITILLMKIVSLFQKIDYTHIGYLVPVAMGAMLVKLLLNERLAILTCMIFAICGSVIFNEGVTGSFNFSVGVYYLFGCLAAVLFLGEHNLRSKILQAGLFVAGMNVLVITAIMLIRNGSYSNVEIGSYFIMACASGLVSSVLTIGFMPFFETGFGILSTMKLIELSNPNHPLLRKILTETPGTYHHSVMVANLSESACEAIGANGLLARVGAYYHDIGKTKRPQYFIENQMNIENPHNKLSAQLSKNVIISHVTDGVEMLKKHKMPKEFIDIAEQHHGTSLLKYFYHQAKQSNDSIYEEEFRYPGPKPQTKEIAIISIADSVEAAVRSMSNPTPDKIEKLVRSIISDRLQDHQLDECDLTLKEIDIIAKSFCESLKGIFHSRIEYPELTKKTEGEASMRLIIDSIDETNELVDEQLKTVEDLLQFAAEVEVVAQDAELSVTYVTNERIQEVNREYRDKDQPTDVISFALEEIGEGEIEIVGLEQPPILGDIIISIPRAKEQAVEYGHSFMRELGFLAVHGFLHLLGYDHMNQADEKEMFTKQKDILDRYGLKRSSDL</sequence>
<keyword evidence="3 9" id="KW-0698">rRNA processing</keyword>
<reference evidence="12 13" key="1">
    <citation type="submission" date="2021-03" db="EMBL/GenBank/DDBJ databases">
        <title>Whole genome sequence of Metabacillus bambusae BG109.</title>
        <authorList>
            <person name="Jeong J.W."/>
        </authorList>
    </citation>
    <scope>NUCLEOTIDE SEQUENCE [LARGE SCALE GENOMIC DNA]</scope>
    <source>
        <strain evidence="12 13">BG109</strain>
    </source>
</reference>
<name>A0ABS3N1U2_9BACI</name>
<dbReference type="PANTHER" id="PTHR36442">
    <property type="entry name" value="CYCLIC-DI-AMP PHOSPHODIESTERASE PGPH"/>
    <property type="match status" value="1"/>
</dbReference>
<comment type="function">
    <text evidence="9">Single strand-specific metallo-endoribonuclease involved in late-stage 70S ribosome quality control and in maturation of the 3' terminus of the 16S rRNA.</text>
</comment>
<comment type="similarity">
    <text evidence="1 9">Belongs to the endoribonuclease YbeY family.</text>
</comment>
<evidence type="ECO:0000256" key="8">
    <source>
        <dbReference type="ARBA" id="ARBA00022833"/>
    </source>
</evidence>
<feature type="binding site" evidence="9">
    <location>
        <position position="845"/>
    </location>
    <ligand>
        <name>Zn(2+)</name>
        <dbReference type="ChEBI" id="CHEBI:29105"/>
        <note>catalytic</note>
    </ligand>
</feature>
<evidence type="ECO:0000256" key="7">
    <source>
        <dbReference type="ARBA" id="ARBA00022801"/>
    </source>
</evidence>
<proteinExistence type="inferred from homology"/>
<feature type="transmembrane region" description="Helical" evidence="10">
    <location>
        <begin position="391"/>
        <end position="411"/>
    </location>
</feature>
<comment type="cofactor">
    <cofactor evidence="9">
        <name>Zn(2+)</name>
        <dbReference type="ChEBI" id="CHEBI:29105"/>
    </cofactor>
    <text evidence="9">Binds 1 zinc ion.</text>
</comment>
<gene>
    <name evidence="9 12" type="primary">ybeY</name>
    <name evidence="12" type="ORF">I7822_11395</name>
</gene>
<feature type="transmembrane region" description="Helical" evidence="10">
    <location>
        <begin position="21"/>
        <end position="42"/>
    </location>
</feature>
<keyword evidence="13" id="KW-1185">Reference proteome</keyword>
<dbReference type="InterPro" id="IPR006675">
    <property type="entry name" value="HDIG_dom"/>
</dbReference>
<dbReference type="PROSITE" id="PS51831">
    <property type="entry name" value="HD"/>
    <property type="match status" value="1"/>
</dbReference>
<keyword evidence="2 9" id="KW-0690">Ribosome biogenesis</keyword>
<feature type="transmembrane region" description="Helical" evidence="10">
    <location>
        <begin position="453"/>
        <end position="476"/>
    </location>
</feature>
<dbReference type="Proteomes" id="UP000663981">
    <property type="component" value="Unassembled WGS sequence"/>
</dbReference>
<keyword evidence="4 9" id="KW-0540">Nuclease</keyword>
<keyword evidence="7 9" id="KW-0378">Hydrolase</keyword>
<keyword evidence="10" id="KW-0472">Membrane</keyword>
<feature type="transmembrane region" description="Helical" evidence="10">
    <location>
        <begin position="287"/>
        <end position="305"/>
    </location>
</feature>
<organism evidence="12 13">
    <name type="scientific">Metabacillus bambusae</name>
    <dbReference type="NCBI Taxonomy" id="2795218"/>
    <lineage>
        <taxon>Bacteria</taxon>
        <taxon>Bacillati</taxon>
        <taxon>Bacillota</taxon>
        <taxon>Bacilli</taxon>
        <taxon>Bacillales</taxon>
        <taxon>Bacillaceae</taxon>
        <taxon>Metabacillus</taxon>
    </lineage>
</organism>
<evidence type="ECO:0000256" key="2">
    <source>
        <dbReference type="ARBA" id="ARBA00022517"/>
    </source>
</evidence>
<evidence type="ECO:0000256" key="10">
    <source>
        <dbReference type="SAM" id="Phobius"/>
    </source>
</evidence>
<protein>
    <recommendedName>
        <fullName evidence="9">Endoribonuclease YbeY</fullName>
        <ecNumber evidence="9">3.1.-.-</ecNumber>
    </recommendedName>
</protein>
<dbReference type="Gene3D" id="1.10.3210.10">
    <property type="entry name" value="Hypothetical protein af1432"/>
    <property type="match status" value="1"/>
</dbReference>
<dbReference type="InterPro" id="IPR003607">
    <property type="entry name" value="HD/PDEase_dom"/>
</dbReference>
<feature type="transmembrane region" description="Helical" evidence="10">
    <location>
        <begin position="317"/>
        <end position="340"/>
    </location>
</feature>
<dbReference type="Pfam" id="PF02130">
    <property type="entry name" value="YbeY"/>
    <property type="match status" value="1"/>
</dbReference>
<evidence type="ECO:0000256" key="4">
    <source>
        <dbReference type="ARBA" id="ARBA00022722"/>
    </source>
</evidence>
<dbReference type="Gene3D" id="3.40.390.30">
    <property type="entry name" value="Metalloproteases ('zincins'), catalytic domain"/>
    <property type="match status" value="1"/>
</dbReference>
<dbReference type="NCBIfam" id="TIGR00277">
    <property type="entry name" value="HDIG"/>
    <property type="match status" value="1"/>
</dbReference>
<evidence type="ECO:0000313" key="13">
    <source>
        <dbReference type="Proteomes" id="UP000663981"/>
    </source>
</evidence>
<dbReference type="EC" id="3.1.-.-" evidence="9"/>
<dbReference type="PANTHER" id="PTHR36442:SF1">
    <property type="entry name" value="CYCLIC-DI-AMP PHOSPHODIESTERASE PGPH"/>
    <property type="match status" value="1"/>
</dbReference>
<comment type="caution">
    <text evidence="12">The sequence shown here is derived from an EMBL/GenBank/DDBJ whole genome shotgun (WGS) entry which is preliminary data.</text>
</comment>
<evidence type="ECO:0000256" key="3">
    <source>
        <dbReference type="ARBA" id="ARBA00022552"/>
    </source>
</evidence>
<dbReference type="EMBL" id="JAGDEL010000007">
    <property type="protein sequence ID" value="MBO1512271.1"/>
    <property type="molecule type" value="Genomic_DNA"/>
</dbReference>
<accession>A0ABS3N1U2</accession>
<feature type="binding site" evidence="9">
    <location>
        <position position="849"/>
    </location>
    <ligand>
        <name>Zn(2+)</name>
        <dbReference type="ChEBI" id="CHEBI:29105"/>
        <note>catalytic</note>
    </ligand>
</feature>
<keyword evidence="10" id="KW-1133">Transmembrane helix</keyword>
<dbReference type="NCBIfam" id="TIGR00043">
    <property type="entry name" value="rRNA maturation RNase YbeY"/>
    <property type="match status" value="1"/>
</dbReference>
<dbReference type="Pfam" id="PF07698">
    <property type="entry name" value="7TM-7TMR_HD"/>
    <property type="match status" value="1"/>
</dbReference>
<dbReference type="Pfam" id="PF07697">
    <property type="entry name" value="7TMR-HDED"/>
    <property type="match status" value="1"/>
</dbReference>
<dbReference type="InterPro" id="IPR006674">
    <property type="entry name" value="HD_domain"/>
</dbReference>
<keyword evidence="9" id="KW-0963">Cytoplasm</keyword>
<feature type="transmembrane region" description="Helical" evidence="10">
    <location>
        <begin position="423"/>
        <end position="441"/>
    </location>
</feature>
<keyword evidence="6 9" id="KW-0255">Endonuclease</keyword>
<evidence type="ECO:0000256" key="1">
    <source>
        <dbReference type="ARBA" id="ARBA00010875"/>
    </source>
</evidence>
<dbReference type="CDD" id="cd00077">
    <property type="entry name" value="HDc"/>
    <property type="match status" value="1"/>
</dbReference>
<dbReference type="Pfam" id="PF01966">
    <property type="entry name" value="HD"/>
    <property type="match status" value="1"/>
</dbReference>
<keyword evidence="5 9" id="KW-0479">Metal-binding</keyword>
<dbReference type="SUPFAM" id="SSF55486">
    <property type="entry name" value="Metalloproteases ('zincins'), catalytic domain"/>
    <property type="match status" value="1"/>
</dbReference>
<dbReference type="SMART" id="SM00471">
    <property type="entry name" value="HDc"/>
    <property type="match status" value="1"/>
</dbReference>
<evidence type="ECO:0000313" key="12">
    <source>
        <dbReference type="EMBL" id="MBO1512271.1"/>
    </source>
</evidence>
<dbReference type="InterPro" id="IPR002036">
    <property type="entry name" value="YbeY"/>
</dbReference>
<dbReference type="InterPro" id="IPR011621">
    <property type="entry name" value="Metal-dep_PHydrolase_7TM_intra"/>
</dbReference>
<dbReference type="PROSITE" id="PS01306">
    <property type="entry name" value="UPF0054"/>
    <property type="match status" value="1"/>
</dbReference>
<dbReference type="InterPro" id="IPR011624">
    <property type="entry name" value="Metal-dep_PHydrolase_7TM_extra"/>
</dbReference>
<comment type="subcellular location">
    <subcellularLocation>
        <location evidence="9">Cytoplasm</location>
    </subcellularLocation>
</comment>
<feature type="binding site" evidence="9">
    <location>
        <position position="855"/>
    </location>
    <ligand>
        <name>Zn(2+)</name>
        <dbReference type="ChEBI" id="CHEBI:29105"/>
        <note>catalytic</note>
    </ligand>
</feature>
<evidence type="ECO:0000256" key="6">
    <source>
        <dbReference type="ARBA" id="ARBA00022759"/>
    </source>
</evidence>
<keyword evidence="8 9" id="KW-0862">Zinc</keyword>
<evidence type="ECO:0000256" key="9">
    <source>
        <dbReference type="HAMAP-Rule" id="MF_00009"/>
    </source>
</evidence>
<evidence type="ECO:0000259" key="11">
    <source>
        <dbReference type="PROSITE" id="PS51831"/>
    </source>
</evidence>
<evidence type="ECO:0000256" key="5">
    <source>
        <dbReference type="ARBA" id="ARBA00022723"/>
    </source>
</evidence>
<keyword evidence="10" id="KW-0812">Transmembrane</keyword>
<dbReference type="InterPro" id="IPR023091">
    <property type="entry name" value="MetalPrtase_cat_dom_sf_prd"/>
</dbReference>